<sequence>MNEAEVRERRNAQILAAHRDGVPVVEIARRFGLSLSWTGALLRHRLGADVPETGRGIRCELDAGEVAEAYRDGATVRALAEEHEVSYGKVYRLLKDAGVQFRPRGGRVH</sequence>
<dbReference type="OrthoDB" id="3624556at2"/>
<evidence type="ECO:0000259" key="1">
    <source>
        <dbReference type="Pfam" id="PF19575"/>
    </source>
</evidence>
<dbReference type="RefSeq" id="WP_091622856.1">
    <property type="nucleotide sequence ID" value="NZ_FOEF01000015.1"/>
</dbReference>
<dbReference type="AlphaFoldDB" id="A0A1H8YG19"/>
<accession>A0A1H8YG19</accession>
<reference evidence="3" key="1">
    <citation type="submission" date="2016-10" db="EMBL/GenBank/DDBJ databases">
        <authorList>
            <person name="Varghese N."/>
            <person name="Submissions S."/>
        </authorList>
    </citation>
    <scope>NUCLEOTIDE SEQUENCE [LARGE SCALE GENOMIC DNA]</scope>
    <source>
        <strain evidence="3">DSM 44993</strain>
    </source>
</reference>
<protein>
    <recommendedName>
        <fullName evidence="1">Helix-turn-helix domain-containing protein</fullName>
    </recommendedName>
</protein>
<keyword evidence="3" id="KW-1185">Reference proteome</keyword>
<dbReference type="EMBL" id="FOEF01000015">
    <property type="protein sequence ID" value="SEP51057.1"/>
    <property type="molecule type" value="Genomic_DNA"/>
</dbReference>
<dbReference type="Gene3D" id="1.10.10.60">
    <property type="entry name" value="Homeodomain-like"/>
    <property type="match status" value="1"/>
</dbReference>
<organism evidence="2 3">
    <name type="scientific">Amycolatopsis saalfeldensis</name>
    <dbReference type="NCBI Taxonomy" id="394193"/>
    <lineage>
        <taxon>Bacteria</taxon>
        <taxon>Bacillati</taxon>
        <taxon>Actinomycetota</taxon>
        <taxon>Actinomycetes</taxon>
        <taxon>Pseudonocardiales</taxon>
        <taxon>Pseudonocardiaceae</taxon>
        <taxon>Amycolatopsis</taxon>
    </lineage>
</organism>
<proteinExistence type="predicted"/>
<dbReference type="Pfam" id="PF19575">
    <property type="entry name" value="HTH_58"/>
    <property type="match status" value="1"/>
</dbReference>
<dbReference type="Pfam" id="PF13384">
    <property type="entry name" value="HTH_23"/>
    <property type="match status" value="1"/>
</dbReference>
<feature type="domain" description="Helix-turn-helix" evidence="1">
    <location>
        <begin position="63"/>
        <end position="107"/>
    </location>
</feature>
<dbReference type="Proteomes" id="UP000198582">
    <property type="component" value="Unassembled WGS sequence"/>
</dbReference>
<gene>
    <name evidence="2" type="ORF">SAMN04489732_115125</name>
</gene>
<dbReference type="InterPro" id="IPR045745">
    <property type="entry name" value="HTH_58_Actinobacteria-type"/>
</dbReference>
<evidence type="ECO:0000313" key="3">
    <source>
        <dbReference type="Proteomes" id="UP000198582"/>
    </source>
</evidence>
<name>A0A1H8YG19_9PSEU</name>
<dbReference type="STRING" id="394193.SAMN04489732_115125"/>
<evidence type="ECO:0000313" key="2">
    <source>
        <dbReference type="EMBL" id="SEP51057.1"/>
    </source>
</evidence>